<evidence type="ECO:0000313" key="2">
    <source>
        <dbReference type="EMBL" id="ASI99961.1"/>
    </source>
</evidence>
<name>A0A218P4W2_THECE</name>
<keyword evidence="1" id="KW-0812">Transmembrane</keyword>
<keyword evidence="1" id="KW-1133">Transmembrane helix</keyword>
<evidence type="ECO:0000256" key="1">
    <source>
        <dbReference type="SAM" id="Phobius"/>
    </source>
</evidence>
<organism evidence="2 3">
    <name type="scientific">Thermococcus celer Vu 13 = JCM 8558</name>
    <dbReference type="NCBI Taxonomy" id="1293037"/>
    <lineage>
        <taxon>Archaea</taxon>
        <taxon>Methanobacteriati</taxon>
        <taxon>Methanobacteriota</taxon>
        <taxon>Thermococci</taxon>
        <taxon>Thermococcales</taxon>
        <taxon>Thermococcaceae</taxon>
        <taxon>Thermococcus</taxon>
    </lineage>
</organism>
<dbReference type="AlphaFoldDB" id="A0A218P4W2"/>
<evidence type="ECO:0000313" key="3">
    <source>
        <dbReference type="Proteomes" id="UP000197156"/>
    </source>
</evidence>
<dbReference type="Proteomes" id="UP000197156">
    <property type="component" value="Chromosome"/>
</dbReference>
<feature type="transmembrane region" description="Helical" evidence="1">
    <location>
        <begin position="12"/>
        <end position="45"/>
    </location>
</feature>
<protein>
    <submittedName>
        <fullName evidence="2">Uncharacterized protein</fullName>
    </submittedName>
</protein>
<accession>A0A218P4W2</accession>
<gene>
    <name evidence="2" type="ORF">A3L02_08485</name>
</gene>
<dbReference type="KEGG" id="tce:A3L02_08485"/>
<keyword evidence="1" id="KW-0472">Membrane</keyword>
<sequence length="77" mass="8268">MRGDYDTLEAVGAVLVGIGLAIPFIAGGAGLAFGSLLFVMGLIVWKMGETRRKLMKELESLKKEVELLKASRDITDG</sequence>
<proteinExistence type="predicted"/>
<keyword evidence="3" id="KW-1185">Reference proteome</keyword>
<reference evidence="2 3" key="1">
    <citation type="submission" date="2016-03" db="EMBL/GenBank/DDBJ databases">
        <title>Complete genome sequence of Thermococcus celer.</title>
        <authorList>
            <person name="Oger P.M."/>
        </authorList>
    </citation>
    <scope>NUCLEOTIDE SEQUENCE [LARGE SCALE GENOMIC DNA]</scope>
    <source>
        <strain evidence="2 3">Vu 13</strain>
    </source>
</reference>
<dbReference type="EMBL" id="CP014854">
    <property type="protein sequence ID" value="ASI99961.1"/>
    <property type="molecule type" value="Genomic_DNA"/>
</dbReference>